<evidence type="ECO:0000256" key="1">
    <source>
        <dbReference type="SAM" id="Phobius"/>
    </source>
</evidence>
<sequence>MKRMIWKAFVVVGLLMGVLGLWSSLAQAQSAVEDWAKQQISEKTGIDPNLLATLFVTDGSDQLILAFVYITQEVLDSNLKADLKQAIAPFVEQKAMLTLVVPTRHSQFSPMDISFSQGGLVYLITQSQIYPVTDDFQAGELEANAVSSGVIMLPEGIDMSRPFEITYRAQTTTFSLSGSGSPGPSLPSGLLGFFLQFLFLFFLFPFLIGI</sequence>
<gene>
    <name evidence="3" type="ORF">A2Z21_01140</name>
</gene>
<organism evidence="3 4">
    <name type="scientific">Fraserbacteria sp. (strain RBG_16_55_9)</name>
    <dbReference type="NCBI Taxonomy" id="1817864"/>
    <lineage>
        <taxon>Bacteria</taxon>
        <taxon>Candidatus Fraseribacteriota</taxon>
    </lineage>
</organism>
<keyword evidence="1" id="KW-0472">Membrane</keyword>
<accession>A0A1F5UQ86</accession>
<protein>
    <recommendedName>
        <fullName evidence="5">TPM domain-containing protein</fullName>
    </recommendedName>
</protein>
<dbReference type="EMBL" id="MFGX01000108">
    <property type="protein sequence ID" value="OGF53270.1"/>
    <property type="molecule type" value="Genomic_DNA"/>
</dbReference>
<feature type="signal peptide" evidence="2">
    <location>
        <begin position="1"/>
        <end position="28"/>
    </location>
</feature>
<evidence type="ECO:0008006" key="5">
    <source>
        <dbReference type="Google" id="ProtNLM"/>
    </source>
</evidence>
<dbReference type="Proteomes" id="UP000179157">
    <property type="component" value="Unassembled WGS sequence"/>
</dbReference>
<name>A0A1F5UQ86_FRAXR</name>
<feature type="chain" id="PRO_5009521703" description="TPM domain-containing protein" evidence="2">
    <location>
        <begin position="29"/>
        <end position="210"/>
    </location>
</feature>
<keyword evidence="1" id="KW-0812">Transmembrane</keyword>
<comment type="caution">
    <text evidence="3">The sequence shown here is derived from an EMBL/GenBank/DDBJ whole genome shotgun (WGS) entry which is preliminary data.</text>
</comment>
<proteinExistence type="predicted"/>
<keyword evidence="2" id="KW-0732">Signal</keyword>
<evidence type="ECO:0000313" key="3">
    <source>
        <dbReference type="EMBL" id="OGF53270.1"/>
    </source>
</evidence>
<feature type="transmembrane region" description="Helical" evidence="1">
    <location>
        <begin position="189"/>
        <end position="208"/>
    </location>
</feature>
<evidence type="ECO:0000256" key="2">
    <source>
        <dbReference type="SAM" id="SignalP"/>
    </source>
</evidence>
<dbReference type="AlphaFoldDB" id="A0A1F5UQ86"/>
<reference evidence="3 4" key="1">
    <citation type="journal article" date="2016" name="Nat. Commun.">
        <title>Thousands of microbial genomes shed light on interconnected biogeochemical processes in an aquifer system.</title>
        <authorList>
            <person name="Anantharaman K."/>
            <person name="Brown C.T."/>
            <person name="Hug L.A."/>
            <person name="Sharon I."/>
            <person name="Castelle C.J."/>
            <person name="Probst A.J."/>
            <person name="Thomas B.C."/>
            <person name="Singh A."/>
            <person name="Wilkins M.J."/>
            <person name="Karaoz U."/>
            <person name="Brodie E.L."/>
            <person name="Williams K.H."/>
            <person name="Hubbard S.S."/>
            <person name="Banfield J.F."/>
        </authorList>
    </citation>
    <scope>NUCLEOTIDE SEQUENCE [LARGE SCALE GENOMIC DNA]</scope>
    <source>
        <strain evidence="4">RBG_16_55_9</strain>
    </source>
</reference>
<keyword evidence="1" id="KW-1133">Transmembrane helix</keyword>
<evidence type="ECO:0000313" key="4">
    <source>
        <dbReference type="Proteomes" id="UP000179157"/>
    </source>
</evidence>